<reference evidence="1" key="1">
    <citation type="journal article" date="2021" name="PeerJ">
        <title>Extensive microbial diversity within the chicken gut microbiome revealed by metagenomics and culture.</title>
        <authorList>
            <person name="Gilroy R."/>
            <person name="Ravi A."/>
            <person name="Getino M."/>
            <person name="Pursley I."/>
            <person name="Horton D.L."/>
            <person name="Alikhan N.F."/>
            <person name="Baker D."/>
            <person name="Gharbi K."/>
            <person name="Hall N."/>
            <person name="Watson M."/>
            <person name="Adriaenssens E.M."/>
            <person name="Foster-Nyarko E."/>
            <person name="Jarju S."/>
            <person name="Secka A."/>
            <person name="Antonio M."/>
            <person name="Oren A."/>
            <person name="Chaudhuri R.R."/>
            <person name="La Ragione R."/>
            <person name="Hildebrand F."/>
            <person name="Pallen M.J."/>
        </authorList>
    </citation>
    <scope>NUCLEOTIDE SEQUENCE</scope>
    <source>
        <strain evidence="1">ChiW7-2402</strain>
    </source>
</reference>
<evidence type="ECO:0000313" key="1">
    <source>
        <dbReference type="EMBL" id="HIZ73443.1"/>
    </source>
</evidence>
<protein>
    <submittedName>
        <fullName evidence="1">DUF1819 family protein</fullName>
    </submittedName>
</protein>
<sequence>MDKKRYSASAVKVSFWFAEFRKVMQVLDRGYSMSEIRELNLRENIFSASTPLRAKQIFQTVSGRVLALDADISALFLSSDLATQKLIALVAAMAYDELFFDFVYEVVREKMIMGNDQLTDSDIRVFFKEKQEQDESVARWTDATFVRLAKCYKTMLYEAGIINKDVGARIIIPPIVDPQLQGWLEDHGMTRYAKALTGER</sequence>
<name>A0A9D2G6C5_9FIRM</name>
<dbReference type="Proteomes" id="UP000824102">
    <property type="component" value="Unassembled WGS sequence"/>
</dbReference>
<proteinExistence type="predicted"/>
<dbReference type="InterPro" id="IPR014948">
    <property type="entry name" value="BrxA"/>
</dbReference>
<comment type="caution">
    <text evidence="1">The sequence shown here is derived from an EMBL/GenBank/DDBJ whole genome shotgun (WGS) entry which is preliminary data.</text>
</comment>
<organism evidence="1 2">
    <name type="scientific">Candidatus Gallimonas intestinavium</name>
    <dbReference type="NCBI Taxonomy" id="2838603"/>
    <lineage>
        <taxon>Bacteria</taxon>
        <taxon>Bacillati</taxon>
        <taxon>Bacillota</taxon>
        <taxon>Clostridia</taxon>
        <taxon>Candidatus Gallimonas</taxon>
    </lineage>
</organism>
<evidence type="ECO:0000313" key="2">
    <source>
        <dbReference type="Proteomes" id="UP000824102"/>
    </source>
</evidence>
<dbReference type="InterPro" id="IPR023137">
    <property type="entry name" value="BrxA_sf"/>
</dbReference>
<dbReference type="EMBL" id="DXBB01000111">
    <property type="protein sequence ID" value="HIZ73443.1"/>
    <property type="molecule type" value="Genomic_DNA"/>
</dbReference>
<dbReference type="Gene3D" id="1.10.3540.10">
    <property type="entry name" value="uncharacterized protein from magnetospirillum magneticum domain"/>
    <property type="match status" value="1"/>
</dbReference>
<gene>
    <name evidence="1" type="ORF">H9964_07660</name>
</gene>
<dbReference type="AlphaFoldDB" id="A0A9D2G6C5"/>
<accession>A0A9D2G6C5</accession>
<dbReference type="Pfam" id="PF08849">
    <property type="entry name" value="BrxA"/>
    <property type="match status" value="1"/>
</dbReference>
<reference evidence="1" key="2">
    <citation type="submission" date="2021-04" db="EMBL/GenBank/DDBJ databases">
        <authorList>
            <person name="Gilroy R."/>
        </authorList>
    </citation>
    <scope>NUCLEOTIDE SEQUENCE</scope>
    <source>
        <strain evidence="1">ChiW7-2402</strain>
    </source>
</reference>